<evidence type="ECO:0000313" key="2">
    <source>
        <dbReference type="EMBL" id="CAK9319686.1"/>
    </source>
</evidence>
<reference evidence="2 3" key="1">
    <citation type="submission" date="2024-03" db="EMBL/GenBank/DDBJ databases">
        <authorList>
            <person name="Gkanogiannis A."/>
            <person name="Becerra Lopez-Lavalle L."/>
        </authorList>
    </citation>
    <scope>NUCLEOTIDE SEQUENCE [LARGE SCALE GENOMIC DNA]</scope>
</reference>
<proteinExistence type="predicted"/>
<accession>A0ABP0YKT5</accession>
<sequence>MEEGFRRGWDCGIFGHCIGVEEFLLLLYWSKGSGRALFLNFAGDPTGFSRAPILLFISLNALTSVQTILVTLIAKGRGVNRLCWIPENWVVVGMNL</sequence>
<dbReference type="EMBL" id="OZ021738">
    <property type="protein sequence ID" value="CAK9319686.1"/>
    <property type="molecule type" value="Genomic_DNA"/>
</dbReference>
<evidence type="ECO:0000313" key="3">
    <source>
        <dbReference type="Proteomes" id="UP001642487"/>
    </source>
</evidence>
<dbReference type="Proteomes" id="UP001642487">
    <property type="component" value="Chromosome 4"/>
</dbReference>
<feature type="transmembrane region" description="Helical" evidence="1">
    <location>
        <begin position="50"/>
        <end position="74"/>
    </location>
</feature>
<evidence type="ECO:0000256" key="1">
    <source>
        <dbReference type="SAM" id="Phobius"/>
    </source>
</evidence>
<gene>
    <name evidence="2" type="ORF">CITCOLO1_LOCUS11701</name>
</gene>
<keyword evidence="1" id="KW-0472">Membrane</keyword>
<name>A0ABP0YKT5_9ROSI</name>
<keyword evidence="3" id="KW-1185">Reference proteome</keyword>
<protein>
    <submittedName>
        <fullName evidence="2">Uncharacterized protein</fullName>
    </submittedName>
</protein>
<feature type="transmembrane region" description="Helical" evidence="1">
    <location>
        <begin position="12"/>
        <end position="30"/>
    </location>
</feature>
<organism evidence="2 3">
    <name type="scientific">Citrullus colocynthis</name>
    <name type="common">colocynth</name>
    <dbReference type="NCBI Taxonomy" id="252529"/>
    <lineage>
        <taxon>Eukaryota</taxon>
        <taxon>Viridiplantae</taxon>
        <taxon>Streptophyta</taxon>
        <taxon>Embryophyta</taxon>
        <taxon>Tracheophyta</taxon>
        <taxon>Spermatophyta</taxon>
        <taxon>Magnoliopsida</taxon>
        <taxon>eudicotyledons</taxon>
        <taxon>Gunneridae</taxon>
        <taxon>Pentapetalae</taxon>
        <taxon>rosids</taxon>
        <taxon>fabids</taxon>
        <taxon>Cucurbitales</taxon>
        <taxon>Cucurbitaceae</taxon>
        <taxon>Benincaseae</taxon>
        <taxon>Citrullus</taxon>
    </lineage>
</organism>
<keyword evidence="1" id="KW-0812">Transmembrane</keyword>
<keyword evidence="1" id="KW-1133">Transmembrane helix</keyword>